<gene>
    <name evidence="2" type="ORF">QJS35_20265</name>
</gene>
<keyword evidence="3" id="KW-1185">Reference proteome</keyword>
<evidence type="ECO:0000313" key="2">
    <source>
        <dbReference type="EMBL" id="MEQ4484723.1"/>
    </source>
</evidence>
<dbReference type="SUPFAM" id="SSF53474">
    <property type="entry name" value="alpha/beta-Hydrolases"/>
    <property type="match status" value="1"/>
</dbReference>
<dbReference type="InterPro" id="IPR029058">
    <property type="entry name" value="AB_hydrolase_fold"/>
</dbReference>
<proteinExistence type="predicted"/>
<dbReference type="Pfam" id="PF01738">
    <property type="entry name" value="DLH"/>
    <property type="match status" value="1"/>
</dbReference>
<dbReference type="Gene3D" id="3.40.50.1820">
    <property type="entry name" value="alpha/beta hydrolase"/>
    <property type="match status" value="1"/>
</dbReference>
<dbReference type="PANTHER" id="PTHR22946">
    <property type="entry name" value="DIENELACTONE HYDROLASE DOMAIN-CONTAINING PROTEIN-RELATED"/>
    <property type="match status" value="1"/>
</dbReference>
<sequence>MHEIVDFIPVIWREPLEPRTGRSNLAIWLNGFTGAKEDVAPFLEQLAAAGYVAVSFDLYQHGERLMEPQEVMVRRVGGNRRKYFWEVLGRTAEDFPRVIDWAFARFGNFGGVAVGGVSMGGDIALTAALVDRRIQGVCCMIATPEWMRTGAEEAQGEPDSYTAGLYERLNPATHLERYAERKPFIHFENAEKDPCVPPAAARRFMEELRVLYGEDAGKLTLREEPDLYHTATPGMWKNCHTWFQRAMEHG</sequence>
<organism evidence="2 3">
    <name type="scientific">Cohnella silvisoli</name>
    <dbReference type="NCBI Taxonomy" id="2873699"/>
    <lineage>
        <taxon>Bacteria</taxon>
        <taxon>Bacillati</taxon>
        <taxon>Bacillota</taxon>
        <taxon>Bacilli</taxon>
        <taxon>Bacillales</taxon>
        <taxon>Paenibacillaceae</taxon>
        <taxon>Cohnella</taxon>
    </lineage>
</organism>
<reference evidence="2 3" key="1">
    <citation type="journal article" date="2023" name="Genome Announc.">
        <title>Pan-Genome Analyses of the Genus Cohnella and Proposal of the Novel Species Cohnella silvisoli sp. nov., Isolated from Forest Soil.</title>
        <authorList>
            <person name="Wang C."/>
            <person name="Mao L."/>
            <person name="Bao G."/>
            <person name="Zhu H."/>
        </authorList>
    </citation>
    <scope>NUCLEOTIDE SEQUENCE [LARGE SCALE GENOMIC DNA]</scope>
    <source>
        <strain evidence="2 3">NL03-T5-1</strain>
    </source>
</reference>
<dbReference type="EMBL" id="JASKHM010000012">
    <property type="protein sequence ID" value="MEQ4484723.1"/>
    <property type="molecule type" value="Genomic_DNA"/>
</dbReference>
<dbReference type="InterPro" id="IPR050261">
    <property type="entry name" value="FrsA_esterase"/>
</dbReference>
<name>A0ABV1KX75_9BACL</name>
<keyword evidence="2" id="KW-0378">Hydrolase</keyword>
<comment type="caution">
    <text evidence="2">The sequence shown here is derived from an EMBL/GenBank/DDBJ whole genome shotgun (WGS) entry which is preliminary data.</text>
</comment>
<dbReference type="RefSeq" id="WP_232187102.1">
    <property type="nucleotide sequence ID" value="NZ_JAIOAP010000011.1"/>
</dbReference>
<dbReference type="Proteomes" id="UP001493487">
    <property type="component" value="Unassembled WGS sequence"/>
</dbReference>
<accession>A0ABV1KX75</accession>
<protein>
    <submittedName>
        <fullName evidence="2">Dienelactone hydrolase family protein</fullName>
    </submittedName>
</protein>
<dbReference type="InterPro" id="IPR002925">
    <property type="entry name" value="Dienelactn_hydro"/>
</dbReference>
<feature type="domain" description="Dienelactone hydrolase" evidence="1">
    <location>
        <begin position="31"/>
        <end position="208"/>
    </location>
</feature>
<evidence type="ECO:0000313" key="3">
    <source>
        <dbReference type="Proteomes" id="UP001493487"/>
    </source>
</evidence>
<evidence type="ECO:0000259" key="1">
    <source>
        <dbReference type="Pfam" id="PF01738"/>
    </source>
</evidence>
<dbReference type="GO" id="GO:0016787">
    <property type="term" value="F:hydrolase activity"/>
    <property type="evidence" value="ECO:0007669"/>
    <property type="project" value="UniProtKB-KW"/>
</dbReference>